<reference evidence="8" key="1">
    <citation type="journal article" date="2010" name="Science">
        <title>The genome of the Western clawed frog Xenopus tropicalis.</title>
        <authorList>
            <person name="Hellsten U."/>
            <person name="Harland R.M."/>
            <person name="Gilchrist M.J."/>
            <person name="Hendrix D."/>
            <person name="Jurka J."/>
            <person name="Kapitonov V."/>
            <person name="Ovcharenko I."/>
            <person name="Putnam N.H."/>
            <person name="Shu S."/>
            <person name="Taher L."/>
            <person name="Blitz I.L."/>
            <person name="Blumberg B."/>
            <person name="Dichmann D.S."/>
            <person name="Dubchak I."/>
            <person name="Amaya E."/>
            <person name="Detter J.C."/>
            <person name="Fletcher R."/>
            <person name="Gerhard D.S."/>
            <person name="Goodstein D."/>
            <person name="Graves T."/>
            <person name="Grigoriev I.V."/>
            <person name="Grimwood J."/>
            <person name="Kawashima T."/>
            <person name="Lindquist E."/>
            <person name="Lucas S.M."/>
            <person name="Mead P.E."/>
            <person name="Mitros T."/>
            <person name="Ogino H."/>
            <person name="Ohta Y."/>
            <person name="Poliakov A.V."/>
            <person name="Pollet N."/>
            <person name="Robert J."/>
            <person name="Salamov A."/>
            <person name="Sater A.K."/>
            <person name="Schmutz J."/>
            <person name="Terry A."/>
            <person name="Vize P.D."/>
            <person name="Warren W.C."/>
            <person name="Wells D."/>
            <person name="Wills A."/>
            <person name="Wilson R.K."/>
            <person name="Zimmerman L.B."/>
            <person name="Zorn A.M."/>
            <person name="Grainger R."/>
            <person name="Grammer T."/>
            <person name="Khokha M.K."/>
            <person name="Richardson P.M."/>
            <person name="Rokhsar D.S."/>
        </authorList>
    </citation>
    <scope>NUCLEOTIDE SEQUENCE [LARGE SCALE GENOMIC DNA]</scope>
    <source>
        <strain evidence="8">Nigerian</strain>
    </source>
</reference>
<accession>A0A6I8QX11</accession>
<dbReference type="Ensembl" id="ENSXETT00000098810">
    <property type="protein sequence ID" value="ENSXETP00000078044"/>
    <property type="gene ID" value="ENSXETG00000034552"/>
</dbReference>
<feature type="domain" description="CARD" evidence="6">
    <location>
        <begin position="89"/>
        <end position="179"/>
    </location>
</feature>
<dbReference type="PANTHER" id="PTHR46985">
    <property type="entry name" value="NACHT, LRR AND PYD DOMAINS-CONTAINING PROTEIN 1"/>
    <property type="match status" value="1"/>
</dbReference>
<dbReference type="GO" id="GO:0005829">
    <property type="term" value="C:cytosol"/>
    <property type="evidence" value="ECO:0007669"/>
    <property type="project" value="UniProtKB-SubCell"/>
</dbReference>
<keyword evidence="3" id="KW-0399">Innate immunity</keyword>
<dbReference type="PANTHER" id="PTHR46985:SF5">
    <property type="entry name" value="NACHT, LRR AND PYD DOMAINS-CONTAINING PROTEIN 1B ALLELE 2"/>
    <property type="match status" value="1"/>
</dbReference>
<dbReference type="GO" id="GO:0042981">
    <property type="term" value="P:regulation of apoptotic process"/>
    <property type="evidence" value="ECO:0007669"/>
    <property type="project" value="InterPro"/>
</dbReference>
<dbReference type="GO" id="GO:0006954">
    <property type="term" value="P:inflammatory response"/>
    <property type="evidence" value="ECO:0007669"/>
    <property type="project" value="UniProtKB-KW"/>
</dbReference>
<dbReference type="FunFam" id="1.10.533.10:FF:000013">
    <property type="entry name" value="Apoptosis-associated speck-like protein containing a CARD"/>
    <property type="match status" value="1"/>
</dbReference>
<dbReference type="InParanoid" id="A0A6I8QX11"/>
<dbReference type="PROSITE" id="PS51830">
    <property type="entry name" value="FIIND"/>
    <property type="match status" value="1"/>
</dbReference>
<comment type="subcellular location">
    <subcellularLocation>
        <location evidence="1">Cytoplasm</location>
        <location evidence="1">Cytosol</location>
    </subcellularLocation>
</comment>
<dbReference type="InterPro" id="IPR011029">
    <property type="entry name" value="DEATH-like_dom_sf"/>
</dbReference>
<dbReference type="GO" id="GO:0045087">
    <property type="term" value="P:innate immune response"/>
    <property type="evidence" value="ECO:0007669"/>
    <property type="project" value="UniProtKB-KW"/>
</dbReference>
<dbReference type="InterPro" id="IPR025307">
    <property type="entry name" value="FIIND_dom"/>
</dbReference>
<evidence type="ECO:0000313" key="8">
    <source>
        <dbReference type="Ensembl" id="ENSXETP00000078044"/>
    </source>
</evidence>
<protein>
    <submittedName>
        <fullName evidence="8">Uncharacterized protein</fullName>
    </submittedName>
</protein>
<keyword evidence="2" id="KW-0963">Cytoplasm</keyword>
<sequence>MDKPPRTNTIYTRRKYVVGGPDCAKINPKNLKLCLDDKSDMHPYSEIYLHRMEDEISLGLTCETEKTLVWHVPLRKEDLGSRSRSRSQVEYDGQHFVDRHREALISRTSNIDPVLDYLLSDFILTQEQYDTVRSKGTPQERMRQLYAHVRAWGDPEKHELYQALKSHNRALIRDLQCSPSPQ</sequence>
<feature type="domain" description="FIIND" evidence="7">
    <location>
        <begin position="1"/>
        <end position="88"/>
    </location>
</feature>
<evidence type="ECO:0000256" key="2">
    <source>
        <dbReference type="ARBA" id="ARBA00022490"/>
    </source>
</evidence>
<dbReference type="Bgee" id="ENSXETG00000034552">
    <property type="expression patterns" value="Expressed in 2-cell stage embryo and 6 other cell types or tissues"/>
</dbReference>
<keyword evidence="4" id="KW-0391">Immunity</keyword>
<dbReference type="InterPro" id="IPR033516">
    <property type="entry name" value="CARD8/ASC/NALP1_CARD"/>
</dbReference>
<dbReference type="GeneTree" id="ENSGT00980000202028"/>
<evidence type="ECO:0000256" key="4">
    <source>
        <dbReference type="ARBA" id="ARBA00022859"/>
    </source>
</evidence>
<dbReference type="CDD" id="cd08330">
    <property type="entry name" value="CARD_ASC_NALP1"/>
    <property type="match status" value="1"/>
</dbReference>
<organism evidence="8">
    <name type="scientific">Xenopus tropicalis</name>
    <name type="common">Western clawed frog</name>
    <name type="synonym">Silurana tropicalis</name>
    <dbReference type="NCBI Taxonomy" id="8364"/>
    <lineage>
        <taxon>Eukaryota</taxon>
        <taxon>Metazoa</taxon>
        <taxon>Chordata</taxon>
        <taxon>Craniata</taxon>
        <taxon>Vertebrata</taxon>
        <taxon>Euteleostomi</taxon>
        <taxon>Amphibia</taxon>
        <taxon>Batrachia</taxon>
        <taxon>Anura</taxon>
        <taxon>Pipoidea</taxon>
        <taxon>Pipidae</taxon>
        <taxon>Xenopodinae</taxon>
        <taxon>Xenopus</taxon>
        <taxon>Silurana</taxon>
    </lineage>
</organism>
<evidence type="ECO:0000259" key="6">
    <source>
        <dbReference type="PROSITE" id="PS50209"/>
    </source>
</evidence>
<proteinExistence type="predicted"/>
<dbReference type="PROSITE" id="PS50209">
    <property type="entry name" value="CARD"/>
    <property type="match status" value="1"/>
</dbReference>
<name>A0A6I8QX11_XENTR</name>
<keyword evidence="5" id="KW-0395">Inflammatory response</keyword>
<evidence type="ECO:0000256" key="5">
    <source>
        <dbReference type="ARBA" id="ARBA00023198"/>
    </source>
</evidence>
<evidence type="ECO:0000256" key="3">
    <source>
        <dbReference type="ARBA" id="ARBA00022588"/>
    </source>
</evidence>
<dbReference type="Pfam" id="PF23679">
    <property type="entry name" value="UPA-FIIND"/>
    <property type="match status" value="1"/>
</dbReference>
<evidence type="ECO:0000256" key="1">
    <source>
        <dbReference type="ARBA" id="ARBA00004514"/>
    </source>
</evidence>
<dbReference type="InterPro" id="IPR051249">
    <property type="entry name" value="NLRP_Inflammasome"/>
</dbReference>
<dbReference type="Pfam" id="PF00619">
    <property type="entry name" value="CARD"/>
    <property type="match status" value="1"/>
</dbReference>
<dbReference type="SUPFAM" id="SSF47986">
    <property type="entry name" value="DEATH domain"/>
    <property type="match status" value="1"/>
</dbReference>
<dbReference type="Gene3D" id="1.10.533.10">
    <property type="entry name" value="Death Domain, Fas"/>
    <property type="match status" value="1"/>
</dbReference>
<dbReference type="InterPro" id="IPR001315">
    <property type="entry name" value="CARD"/>
</dbReference>
<evidence type="ECO:0000259" key="7">
    <source>
        <dbReference type="PROSITE" id="PS51830"/>
    </source>
</evidence>
<reference evidence="8" key="2">
    <citation type="submission" date="2020-05" db="UniProtKB">
        <authorList>
            <consortium name="Ensembl"/>
        </authorList>
    </citation>
    <scope>IDENTIFICATION</scope>
</reference>
<dbReference type="AlphaFoldDB" id="A0A6I8QX11"/>